<dbReference type="AlphaFoldDB" id="A0A0L0MWG6"/>
<keyword evidence="2" id="KW-1185">Reference proteome</keyword>
<evidence type="ECO:0000313" key="1">
    <source>
        <dbReference type="EMBL" id="KND86212.1"/>
    </source>
</evidence>
<evidence type="ECO:0000313" key="2">
    <source>
        <dbReference type="Proteomes" id="UP000036947"/>
    </source>
</evidence>
<protein>
    <submittedName>
        <fullName evidence="1">Uncharacterized protein</fullName>
    </submittedName>
</protein>
<sequence>MERYLAETPLALGEDKLTYVIHWPAKQTTGLGRGKAPSASLRSAACINNLDTIVAEDDGGICEMLRENTGWAMQSPYLACLEAKRAFKYLHIDDKSEEVRPVVSNETLAQCFGEAIITWTAKRKSMGQELLPRSVFLIAAASTFLRFLHCHFGSHYAELVDATEGEDQKALIADSEKDTYVYMQSSKWLNLQSTRGRRIALCHVLALLRWHDEHESSSERASIDGDISMEGGDGE</sequence>
<name>A0A0L0MWG6_TOLOC</name>
<gene>
    <name evidence="1" type="ORF">TOPH_09155</name>
</gene>
<reference evidence="1 2" key="1">
    <citation type="journal article" date="2015" name="BMC Genomics">
        <title>The genome of the truffle-parasite Tolypocladium ophioglossoides and the evolution of antifungal peptaibiotics.</title>
        <authorList>
            <person name="Quandt C.A."/>
            <person name="Bushley K.E."/>
            <person name="Spatafora J.W."/>
        </authorList>
    </citation>
    <scope>NUCLEOTIDE SEQUENCE [LARGE SCALE GENOMIC DNA]</scope>
    <source>
        <strain evidence="1 2">CBS 100239</strain>
    </source>
</reference>
<proteinExistence type="predicted"/>
<organism evidence="1 2">
    <name type="scientific">Tolypocladium ophioglossoides (strain CBS 100239)</name>
    <name type="common">Snaketongue truffleclub</name>
    <name type="synonym">Elaphocordyceps ophioglossoides</name>
    <dbReference type="NCBI Taxonomy" id="1163406"/>
    <lineage>
        <taxon>Eukaryota</taxon>
        <taxon>Fungi</taxon>
        <taxon>Dikarya</taxon>
        <taxon>Ascomycota</taxon>
        <taxon>Pezizomycotina</taxon>
        <taxon>Sordariomycetes</taxon>
        <taxon>Hypocreomycetidae</taxon>
        <taxon>Hypocreales</taxon>
        <taxon>Ophiocordycipitaceae</taxon>
        <taxon>Tolypocladium</taxon>
    </lineage>
</organism>
<accession>A0A0L0MWG6</accession>
<comment type="caution">
    <text evidence="1">The sequence shown here is derived from an EMBL/GenBank/DDBJ whole genome shotgun (WGS) entry which is preliminary data.</text>
</comment>
<dbReference type="OrthoDB" id="4646997at2759"/>
<dbReference type="STRING" id="1163406.A0A0L0MWG6"/>
<dbReference type="Proteomes" id="UP000036947">
    <property type="component" value="Unassembled WGS sequence"/>
</dbReference>
<dbReference type="EMBL" id="LFRF01000069">
    <property type="protein sequence ID" value="KND86212.1"/>
    <property type="molecule type" value="Genomic_DNA"/>
</dbReference>